<dbReference type="InterPro" id="IPR056122">
    <property type="entry name" value="DUF7705"/>
</dbReference>
<comment type="caution">
    <text evidence="3">The sequence shown here is derived from an EMBL/GenBank/DDBJ whole genome shotgun (WGS) entry which is preliminary data.</text>
</comment>
<protein>
    <recommendedName>
        <fullName evidence="2">DUF7705 domain-containing protein</fullName>
    </recommendedName>
</protein>
<evidence type="ECO:0000259" key="2">
    <source>
        <dbReference type="Pfam" id="PF24804"/>
    </source>
</evidence>
<dbReference type="PANTHER" id="PTHR33916:SF8">
    <property type="entry name" value="OS05G0272800 PROTEIN"/>
    <property type="match status" value="1"/>
</dbReference>
<organism evidence="3 4">
    <name type="scientific">Gossypium anomalum</name>
    <dbReference type="NCBI Taxonomy" id="47600"/>
    <lineage>
        <taxon>Eukaryota</taxon>
        <taxon>Viridiplantae</taxon>
        <taxon>Streptophyta</taxon>
        <taxon>Embryophyta</taxon>
        <taxon>Tracheophyta</taxon>
        <taxon>Spermatophyta</taxon>
        <taxon>Magnoliopsida</taxon>
        <taxon>eudicotyledons</taxon>
        <taxon>Gunneridae</taxon>
        <taxon>Pentapetalae</taxon>
        <taxon>rosids</taxon>
        <taxon>malvids</taxon>
        <taxon>Malvales</taxon>
        <taxon>Malvaceae</taxon>
        <taxon>Malvoideae</taxon>
        <taxon>Gossypium</taxon>
    </lineage>
</organism>
<dbReference type="Proteomes" id="UP000701853">
    <property type="component" value="Chromosome 12"/>
</dbReference>
<proteinExistence type="predicted"/>
<evidence type="ECO:0000313" key="4">
    <source>
        <dbReference type="Proteomes" id="UP000701853"/>
    </source>
</evidence>
<dbReference type="Pfam" id="PF24804">
    <property type="entry name" value="DUF7705"/>
    <property type="match status" value="2"/>
</dbReference>
<feature type="signal peptide" evidence="1">
    <location>
        <begin position="1"/>
        <end position="23"/>
    </location>
</feature>
<keyword evidence="1" id="KW-0732">Signal</keyword>
<dbReference type="AlphaFoldDB" id="A0A8J6CM24"/>
<accession>A0A8J6CM24</accession>
<feature type="domain" description="DUF7705" evidence="2">
    <location>
        <begin position="37"/>
        <end position="496"/>
    </location>
</feature>
<feature type="chain" id="PRO_5035171708" description="DUF7705 domain-containing protein" evidence="1">
    <location>
        <begin position="24"/>
        <end position="996"/>
    </location>
</feature>
<dbReference type="PANTHER" id="PTHR33916">
    <property type="entry name" value="EXPANSIN-LIKE EG45 DOMAIN-CONTAINING PROTEIN"/>
    <property type="match status" value="1"/>
</dbReference>
<name>A0A8J6CM24_9ROSI</name>
<dbReference type="EMBL" id="JAHUZN010000012">
    <property type="protein sequence ID" value="KAG8475250.1"/>
    <property type="molecule type" value="Genomic_DNA"/>
</dbReference>
<keyword evidence="4" id="KW-1185">Reference proteome</keyword>
<evidence type="ECO:0000313" key="3">
    <source>
        <dbReference type="EMBL" id="KAG8475250.1"/>
    </source>
</evidence>
<evidence type="ECO:0000256" key="1">
    <source>
        <dbReference type="SAM" id="SignalP"/>
    </source>
</evidence>
<reference evidence="3 4" key="1">
    <citation type="journal article" date="2021" name="bioRxiv">
        <title>The Gossypium anomalum genome as a resource for cotton improvement and evolutionary analysis of hybrid incompatibility.</title>
        <authorList>
            <person name="Grover C.E."/>
            <person name="Yuan D."/>
            <person name="Arick M.A."/>
            <person name="Miller E.R."/>
            <person name="Hu G."/>
            <person name="Peterson D.G."/>
            <person name="Wendel J.F."/>
            <person name="Udall J.A."/>
        </authorList>
    </citation>
    <scope>NUCLEOTIDE SEQUENCE [LARGE SCALE GENOMIC DNA]</scope>
    <source>
        <strain evidence="3">JFW-Udall</strain>
        <tissue evidence="3">Leaf</tissue>
    </source>
</reference>
<gene>
    <name evidence="3" type="ORF">CXB51_032105</name>
</gene>
<sequence>MKMEKYLLVLFLCVNLCFIGVNARFFKVPWSRLHKGISALGDPGMKRDGLRIAFEAWNNCNGVAHEAPDTGSPRAADCFDVSRNLTLLHKVSESDNKLGIGKKFNGLSAEALYDPNLYAIEKELYLGSLCEVSKSSKPWQFLKTSKPWQFWMVMLKSGNFDTKAGLCPENGKPKPAPINTTMNFPCLGEGCMNQPTLNHQPTQLLADGTMKGWFNGTYDLDADIGNGLANISFYEVAWEKKLGFGRWVFKHKLKTSIKYPWLMLYLRADATKGFSGGYPYETRGMLHTLPRTNFKVKFSLEIKKGGGLKSQFYLLDIGSCWKNNGKPCDGDVLTDVTRYSEMIINPDVPAWCSPTQLVNCPPYHITHNNTKILRNDTANFPYGAYHYYCAPGNAKYLEEPVSLCDPYSNPQPQELVQLLPHPAWGEYGYPTEKGQGWIGDPRTWVLDTGGLASRLYFYQDPDTLPAKRKWTSIDVGTEIFVSDKEEEAEWSLSDFDGKTRSREVVLGKTMRKYLLVIFVGVNLLLGGVNGRFYKDAEREIDTNGMSAVGDPGMRRNGLRVAFEAWNFCNEVAHEAPGMGSPRAADCFDVSNSTLLHKVSEADNKLGIGKTFKGLSTEAMHRPDLYAVEKELYLGSLCEVSDSSKPWQFWMVMLKNGNFDTKAGLCPENGKPKPPFTTTKNFPCFGEGCMNQPTLNHQPTQLLGDGTMRGWFNGTYELDADIGKGLTNLSFYEVIWEKKLGSGSWVFKHRLKTSMKYPWLMLYLRADATKGFSGGYHYETRGMLHTLPRSNFKVKFSLEIKKGGGPKSQFYLIDIGSCWKNNGEPCDGDVLTDVTRYSEMIINPDVPAWCSPTALVNCPPYHITPINTKILRNDTANFPYGAYHYYCAPGNAQHLEQPVSLCDPYSNPQAQEIVQLLPHPIWGEYGYPTEKGQGWIGDPRTWVLDTGGLASRLYFYQDPNTPPAKRRWTSIDMGTEIFVSDKDEEAEWILSDLDIHF</sequence>
<dbReference type="OrthoDB" id="1901892at2759"/>
<feature type="domain" description="DUF7705" evidence="2">
    <location>
        <begin position="545"/>
        <end position="994"/>
    </location>
</feature>